<organism evidence="2 3">
    <name type="scientific">Legionella steelei</name>
    <dbReference type="NCBI Taxonomy" id="947033"/>
    <lineage>
        <taxon>Bacteria</taxon>
        <taxon>Pseudomonadati</taxon>
        <taxon>Pseudomonadota</taxon>
        <taxon>Gammaproteobacteria</taxon>
        <taxon>Legionellales</taxon>
        <taxon>Legionellaceae</taxon>
        <taxon>Legionella</taxon>
    </lineage>
</organism>
<sequence>MNMVNYRRDFTAGGMYFFTLTLRNRHSNLLTLHIRNLGNAFRAVRKKAHFEMHAFVILPDHLHVIWQLPYNDFDYSRRWLLIKAHFTRSLIKSGISLKPNQRGEYNFWQRRFWEHRIRNELDYQRHVEYIHYNPVKHGLVTSPKVWPYSSIHRFIRQGIIDSNWGGTSLEGSFGDV</sequence>
<dbReference type="SMART" id="SM01321">
    <property type="entry name" value="Y1_Tnp"/>
    <property type="match status" value="1"/>
</dbReference>
<dbReference type="InterPro" id="IPR052715">
    <property type="entry name" value="RAYT_transposase"/>
</dbReference>
<reference evidence="2 3" key="1">
    <citation type="submission" date="2015-11" db="EMBL/GenBank/DDBJ databases">
        <title>Genomic analysis of 38 Legionella species identifies large and diverse effector repertoires.</title>
        <authorList>
            <person name="Burstein D."/>
            <person name="Amaro F."/>
            <person name="Zusman T."/>
            <person name="Lifshitz Z."/>
            <person name="Cohen O."/>
            <person name="Gilbert J.A."/>
            <person name="Pupko T."/>
            <person name="Shuman H.A."/>
            <person name="Segal G."/>
        </authorList>
    </citation>
    <scope>NUCLEOTIDE SEQUENCE [LARGE SCALE GENOMIC DNA]</scope>
    <source>
        <strain evidence="2 3">IMVS3376</strain>
    </source>
</reference>
<dbReference type="InterPro" id="IPR036515">
    <property type="entry name" value="Transposase_17_sf"/>
</dbReference>
<dbReference type="InterPro" id="IPR002686">
    <property type="entry name" value="Transposase_17"/>
</dbReference>
<comment type="caution">
    <text evidence="2">The sequence shown here is derived from an EMBL/GenBank/DDBJ whole genome shotgun (WGS) entry which is preliminary data.</text>
</comment>
<protein>
    <submittedName>
        <fullName evidence="2">Transposase IS200 like protein</fullName>
    </submittedName>
</protein>
<proteinExistence type="predicted"/>
<dbReference type="PATRIC" id="fig|947033.5.peg.3193"/>
<name>A0A0W0ZCM6_9GAMM</name>
<dbReference type="PANTHER" id="PTHR36966:SF1">
    <property type="entry name" value="REP-ASSOCIATED TYROSINE TRANSPOSASE"/>
    <property type="match status" value="1"/>
</dbReference>
<dbReference type="EMBL" id="LNYY01000021">
    <property type="protein sequence ID" value="KTD66809.1"/>
    <property type="molecule type" value="Genomic_DNA"/>
</dbReference>
<dbReference type="Pfam" id="PF01797">
    <property type="entry name" value="Y1_Tnp"/>
    <property type="match status" value="1"/>
</dbReference>
<gene>
    <name evidence="2" type="ORF">Lste_3015</name>
</gene>
<evidence type="ECO:0000313" key="2">
    <source>
        <dbReference type="EMBL" id="KTD66809.1"/>
    </source>
</evidence>
<dbReference type="AlphaFoldDB" id="A0A0W0ZCM6"/>
<dbReference type="GO" id="GO:0043565">
    <property type="term" value="F:sequence-specific DNA binding"/>
    <property type="evidence" value="ECO:0007669"/>
    <property type="project" value="TreeGrafter"/>
</dbReference>
<dbReference type="Gene3D" id="3.30.70.1290">
    <property type="entry name" value="Transposase IS200-like"/>
    <property type="match status" value="1"/>
</dbReference>
<dbReference type="GO" id="GO:0004803">
    <property type="term" value="F:transposase activity"/>
    <property type="evidence" value="ECO:0007669"/>
    <property type="project" value="InterPro"/>
</dbReference>
<dbReference type="SUPFAM" id="SSF143422">
    <property type="entry name" value="Transposase IS200-like"/>
    <property type="match status" value="1"/>
</dbReference>
<dbReference type="PANTHER" id="PTHR36966">
    <property type="entry name" value="REP-ASSOCIATED TYROSINE TRANSPOSASE"/>
    <property type="match status" value="1"/>
</dbReference>
<keyword evidence="3" id="KW-1185">Reference proteome</keyword>
<dbReference type="STRING" id="947033.Lste_3015"/>
<evidence type="ECO:0000313" key="3">
    <source>
        <dbReference type="Proteomes" id="UP000054926"/>
    </source>
</evidence>
<feature type="domain" description="Transposase IS200-like" evidence="1">
    <location>
        <begin position="11"/>
        <end position="133"/>
    </location>
</feature>
<dbReference type="GO" id="GO:0006313">
    <property type="term" value="P:DNA transposition"/>
    <property type="evidence" value="ECO:0007669"/>
    <property type="project" value="InterPro"/>
</dbReference>
<evidence type="ECO:0000259" key="1">
    <source>
        <dbReference type="SMART" id="SM01321"/>
    </source>
</evidence>
<accession>A0A0W0ZCM6</accession>
<dbReference type="NCBIfam" id="NF047646">
    <property type="entry name" value="REP_Tyr_transpos"/>
    <property type="match status" value="1"/>
</dbReference>
<dbReference type="Proteomes" id="UP000054926">
    <property type="component" value="Unassembled WGS sequence"/>
</dbReference>